<feature type="compositionally biased region" description="Polar residues" evidence="3">
    <location>
        <begin position="412"/>
        <end position="427"/>
    </location>
</feature>
<dbReference type="InterPro" id="IPR016024">
    <property type="entry name" value="ARM-type_fold"/>
</dbReference>
<dbReference type="Proteomes" id="UP001204953">
    <property type="component" value="Unassembled WGS sequence"/>
</dbReference>
<evidence type="ECO:0000256" key="2">
    <source>
        <dbReference type="ARBA" id="ARBA00022738"/>
    </source>
</evidence>
<keyword evidence="4" id="KW-0472">Membrane</keyword>
<feature type="compositionally biased region" description="Polar residues" evidence="3">
    <location>
        <begin position="233"/>
        <end position="243"/>
    </location>
</feature>
<proteinExistence type="predicted"/>
<reference evidence="6" key="1">
    <citation type="submission" date="2022-06" db="EMBL/GenBank/DDBJ databases">
        <title>New cyanobacteria of genus Symplocastrum in benthos of Lake Baikal.</title>
        <authorList>
            <person name="Sorokovikova E."/>
            <person name="Tikhonova I."/>
            <person name="Krasnopeev A."/>
            <person name="Evseev P."/>
            <person name="Gladkikh A."/>
            <person name="Belykh O."/>
        </authorList>
    </citation>
    <scope>NUCLEOTIDE SEQUENCE</scope>
    <source>
        <strain evidence="6">BBK-W-15</strain>
    </source>
</reference>
<protein>
    <submittedName>
        <fullName evidence="6">HEAT repeat domain-containing protein</fullName>
    </submittedName>
</protein>
<evidence type="ECO:0000256" key="3">
    <source>
        <dbReference type="SAM" id="MobiDB-lite"/>
    </source>
</evidence>
<feature type="compositionally biased region" description="Polar residues" evidence="3">
    <location>
        <begin position="254"/>
        <end position="264"/>
    </location>
</feature>
<feature type="region of interest" description="Disordered" evidence="3">
    <location>
        <begin position="183"/>
        <end position="269"/>
    </location>
</feature>
<feature type="region of interest" description="Disordered" evidence="3">
    <location>
        <begin position="406"/>
        <end position="434"/>
    </location>
</feature>
<dbReference type="Gene3D" id="1.10.101.10">
    <property type="entry name" value="PGBD-like superfamily/PGBD"/>
    <property type="match status" value="1"/>
</dbReference>
<dbReference type="RefSeq" id="WP_254014587.1">
    <property type="nucleotide sequence ID" value="NZ_JAMZMM010000414.1"/>
</dbReference>
<dbReference type="InterPro" id="IPR002477">
    <property type="entry name" value="Peptidoglycan-bd-like"/>
</dbReference>
<keyword evidence="7" id="KW-1185">Reference proteome</keyword>
<sequence>MTRHPSPVLLAACITCLGWCLIAYPSKLEPASASSPLNLPESFLIAQSPTPEATEQKLLKVGSEGEAVKDLQKKLKQLGFYKEVVNGFYDAKTKIAVAEFQKSLGMDVDGIAGKGTLSRLKEEADKKSKPSESKDKSPAKEQKKKVDLDKIRKILFIVLLVAVILGTIGGGLFLLVKKLDGKKQGAKPNTKTKKKKRSKPKSTPKSLEPQLKIENSITNDFDPEIEPVDTHNHPNGYTSSSLAIVNPTPPENPSPLQTTDSTSLIKKDSNLAKTNTVPVLIKDLKSSDPQKRRKAIWELAQKGDSRAVQPLVDLIIDSDSKQRSLILEAISQIGIKTLTPMNKALALSLQDDNPDVRKNAIRDLTLVYELVSQVSQLLSYSVNDPDPEVQETARWALTQLERIRNPGKLNELPQSRNSLNFPENHQLGSWKDEL</sequence>
<dbReference type="InterPro" id="IPR011989">
    <property type="entry name" value="ARM-like"/>
</dbReference>
<feature type="transmembrane region" description="Helical" evidence="4">
    <location>
        <begin position="154"/>
        <end position="176"/>
    </location>
</feature>
<dbReference type="PANTHER" id="PTHR12697:SF5">
    <property type="entry name" value="DEOXYHYPUSINE HYDROXYLASE"/>
    <property type="match status" value="1"/>
</dbReference>
<keyword evidence="2" id="KW-0605">Phycobilisome</keyword>
<feature type="domain" description="Peptidoglycan binding-like" evidence="5">
    <location>
        <begin position="65"/>
        <end position="120"/>
    </location>
</feature>
<evidence type="ECO:0000256" key="1">
    <source>
        <dbReference type="ARBA" id="ARBA00022549"/>
    </source>
</evidence>
<keyword evidence="4" id="KW-0812">Transmembrane</keyword>
<keyword evidence="4" id="KW-1133">Transmembrane helix</keyword>
<evidence type="ECO:0000313" key="7">
    <source>
        <dbReference type="Proteomes" id="UP001204953"/>
    </source>
</evidence>
<evidence type="ECO:0000313" key="6">
    <source>
        <dbReference type="EMBL" id="MCP2731856.1"/>
    </source>
</evidence>
<dbReference type="AlphaFoldDB" id="A0AAE3GXY1"/>
<dbReference type="SUPFAM" id="SSF47090">
    <property type="entry name" value="PGBD-like"/>
    <property type="match status" value="1"/>
</dbReference>
<dbReference type="SUPFAM" id="SSF48371">
    <property type="entry name" value="ARM repeat"/>
    <property type="match status" value="1"/>
</dbReference>
<dbReference type="InterPro" id="IPR036365">
    <property type="entry name" value="PGBD-like_sf"/>
</dbReference>
<gene>
    <name evidence="6" type="ORF">NJ959_25830</name>
</gene>
<dbReference type="Pfam" id="PF13646">
    <property type="entry name" value="HEAT_2"/>
    <property type="match status" value="1"/>
</dbReference>
<keyword evidence="1" id="KW-0042">Antenna complex</keyword>
<dbReference type="InterPro" id="IPR036366">
    <property type="entry name" value="PGBDSf"/>
</dbReference>
<dbReference type="GO" id="GO:0030089">
    <property type="term" value="C:phycobilisome"/>
    <property type="evidence" value="ECO:0007669"/>
    <property type="project" value="UniProtKB-KW"/>
</dbReference>
<dbReference type="Pfam" id="PF01471">
    <property type="entry name" value="PG_binding_1"/>
    <property type="match status" value="1"/>
</dbReference>
<accession>A0AAE3GXY1</accession>
<evidence type="ECO:0000259" key="5">
    <source>
        <dbReference type="Pfam" id="PF01471"/>
    </source>
</evidence>
<feature type="compositionally biased region" description="Basic residues" evidence="3">
    <location>
        <begin position="190"/>
        <end position="202"/>
    </location>
</feature>
<dbReference type="PANTHER" id="PTHR12697">
    <property type="entry name" value="PBS LYASE HEAT-LIKE PROTEIN"/>
    <property type="match status" value="1"/>
</dbReference>
<comment type="caution">
    <text evidence="6">The sequence shown here is derived from an EMBL/GenBank/DDBJ whole genome shotgun (WGS) entry which is preliminary data.</text>
</comment>
<dbReference type="EMBL" id="JAMZMM010000414">
    <property type="protein sequence ID" value="MCP2731856.1"/>
    <property type="molecule type" value="Genomic_DNA"/>
</dbReference>
<dbReference type="GO" id="GO:0016491">
    <property type="term" value="F:oxidoreductase activity"/>
    <property type="evidence" value="ECO:0007669"/>
    <property type="project" value="TreeGrafter"/>
</dbReference>
<name>A0AAE3GXY1_9CYAN</name>
<organism evidence="6 7">
    <name type="scientific">Limnofasciculus baicalensis BBK-W-15</name>
    <dbReference type="NCBI Taxonomy" id="2699891"/>
    <lineage>
        <taxon>Bacteria</taxon>
        <taxon>Bacillati</taxon>
        <taxon>Cyanobacteriota</taxon>
        <taxon>Cyanophyceae</taxon>
        <taxon>Coleofasciculales</taxon>
        <taxon>Coleofasciculaceae</taxon>
        <taxon>Limnofasciculus</taxon>
        <taxon>Limnofasciculus baicalensis</taxon>
    </lineage>
</organism>
<dbReference type="Gene3D" id="1.25.10.10">
    <property type="entry name" value="Leucine-rich Repeat Variant"/>
    <property type="match status" value="1"/>
</dbReference>
<evidence type="ECO:0000256" key="4">
    <source>
        <dbReference type="SAM" id="Phobius"/>
    </source>
</evidence>
<feature type="region of interest" description="Disordered" evidence="3">
    <location>
        <begin position="119"/>
        <end position="143"/>
    </location>
</feature>